<evidence type="ECO:0000313" key="2">
    <source>
        <dbReference type="EMBL" id="EJK46491.1"/>
    </source>
</evidence>
<dbReference type="eggNOG" id="ENOG502QUZS">
    <property type="taxonomic scope" value="Eukaryota"/>
</dbReference>
<dbReference type="OrthoDB" id="2020015at2759"/>
<feature type="chain" id="PRO_5003840138" evidence="1">
    <location>
        <begin position="20"/>
        <end position="649"/>
    </location>
</feature>
<evidence type="ECO:0000313" key="3">
    <source>
        <dbReference type="Proteomes" id="UP000266841"/>
    </source>
</evidence>
<accession>K0RBM4</accession>
<proteinExistence type="predicted"/>
<dbReference type="Proteomes" id="UP000266841">
    <property type="component" value="Unassembled WGS sequence"/>
</dbReference>
<dbReference type="InterPro" id="IPR022227">
    <property type="entry name" value="DUF3754"/>
</dbReference>
<feature type="signal peptide" evidence="1">
    <location>
        <begin position="1"/>
        <end position="19"/>
    </location>
</feature>
<comment type="caution">
    <text evidence="2">The sequence shown here is derived from an EMBL/GenBank/DDBJ whole genome shotgun (WGS) entry which is preliminary data.</text>
</comment>
<reference evidence="2 3" key="1">
    <citation type="journal article" date="2012" name="Genome Biol.">
        <title>Genome and low-iron response of an oceanic diatom adapted to chronic iron limitation.</title>
        <authorList>
            <person name="Lommer M."/>
            <person name="Specht M."/>
            <person name="Roy A.S."/>
            <person name="Kraemer L."/>
            <person name="Andreson R."/>
            <person name="Gutowska M.A."/>
            <person name="Wolf J."/>
            <person name="Bergner S.V."/>
            <person name="Schilhabel M.B."/>
            <person name="Klostermeier U.C."/>
            <person name="Beiko R.G."/>
            <person name="Rosenstiel P."/>
            <person name="Hippler M."/>
            <person name="Laroche J."/>
        </authorList>
    </citation>
    <scope>NUCLEOTIDE SEQUENCE [LARGE SCALE GENOMIC DNA]</scope>
    <source>
        <strain evidence="2 3">CCMP1005</strain>
    </source>
</reference>
<keyword evidence="1" id="KW-0732">Signal</keyword>
<dbReference type="AlphaFoldDB" id="K0RBM4"/>
<sequence>MGTSFLFVLWGALGMTCSAFSVSSAGSTSAQVIASADGRLPRVMTKSLSPASSSLIDKIELLFGVESQKCFKNIYDEDERLVKLLNQSLTDGGFKLMDQRDLDLCSAMNSEYLLRLSLLPDLKGLEPIGEEFFGNGTQESLIFEGGKVLVFRRGHSQEVSNGRLLLPKLDYLQASLVQRTSSALLKPLGRLERKLEREIYTLAEKMSDWIQTSYEEILQFCRSLILEMIENFGLTENDFVMDRVQANEFLNNSKIPPKLNSTVEVAETFLERGLRRSRLLKLSRYRTSSSAIVSELDDALEPFLLRQDGTCRYDDELGIAGPKALLQRVSIQNTVDVLSGKGRRELIRNYFKPSTLVEPSYEEVLVLWRPSRQKPKRQVKPPKWMYEVADIFDVADRLPNRTSSAVVEDHGPLPLEIRAYTDVPLANIGAVLPKTKLIFRPQDAVVFDLVSLVSFFAVAGSLRFDSPKLDIIAVASLSFFALRTFFRYSNKLARYDLLVNRFLTGKITHRNEGALKYVVSEANSNRALRAMVLRDWLSSTSVVKLNNQTQTSEEAALHINKLHGSNSTWIDVDVTSGICDLESLGLIDRLGVKSEQESQTVLKQIWNEALPCSQAVGALVFLHTLGIFRTASHWGDFVRVNVSPARLNA</sequence>
<dbReference type="EMBL" id="AGNL01047726">
    <property type="protein sequence ID" value="EJK46491.1"/>
    <property type="molecule type" value="Genomic_DNA"/>
</dbReference>
<dbReference type="PANTHER" id="PTHR33645:SF2">
    <property type="entry name" value="FAMILY PROTEIN, PUTATIVE (DUF3754)-RELATED"/>
    <property type="match status" value="1"/>
</dbReference>
<protein>
    <submittedName>
        <fullName evidence="2">Uncharacterized protein</fullName>
    </submittedName>
</protein>
<keyword evidence="3" id="KW-1185">Reference proteome</keyword>
<dbReference type="PANTHER" id="PTHR33645">
    <property type="entry name" value="AMINOPEPTIDASE (DUF3754)"/>
    <property type="match status" value="1"/>
</dbReference>
<dbReference type="OMA" id="PDSHNRI"/>
<evidence type="ECO:0000256" key="1">
    <source>
        <dbReference type="SAM" id="SignalP"/>
    </source>
</evidence>
<gene>
    <name evidence="2" type="ORF">THAOC_34839</name>
</gene>
<organism evidence="2 3">
    <name type="scientific">Thalassiosira oceanica</name>
    <name type="common">Marine diatom</name>
    <dbReference type="NCBI Taxonomy" id="159749"/>
    <lineage>
        <taxon>Eukaryota</taxon>
        <taxon>Sar</taxon>
        <taxon>Stramenopiles</taxon>
        <taxon>Ochrophyta</taxon>
        <taxon>Bacillariophyta</taxon>
        <taxon>Coscinodiscophyceae</taxon>
        <taxon>Thalassiosirophycidae</taxon>
        <taxon>Thalassiosirales</taxon>
        <taxon>Thalassiosiraceae</taxon>
        <taxon>Thalassiosira</taxon>
    </lineage>
</organism>
<dbReference type="Pfam" id="PF12576">
    <property type="entry name" value="DUF3754"/>
    <property type="match status" value="1"/>
</dbReference>
<name>K0RBM4_THAOC</name>